<dbReference type="InterPro" id="IPR013604">
    <property type="entry name" value="7TM_chemorcpt"/>
</dbReference>
<dbReference type="GO" id="GO:0007165">
    <property type="term" value="P:signal transduction"/>
    <property type="evidence" value="ECO:0007669"/>
    <property type="project" value="UniProtKB-KW"/>
</dbReference>
<keyword evidence="7 8" id="KW-0807">Transducer</keyword>
<reference evidence="9" key="2">
    <citation type="submission" date="2024-08" db="UniProtKB">
        <authorList>
            <consortium name="EnsemblMetazoa"/>
        </authorList>
    </citation>
    <scope>IDENTIFICATION</scope>
</reference>
<evidence type="ECO:0000256" key="5">
    <source>
        <dbReference type="ARBA" id="ARBA00023136"/>
    </source>
</evidence>
<evidence type="ECO:0000256" key="2">
    <source>
        <dbReference type="ARBA" id="ARBA00022475"/>
    </source>
</evidence>
<dbReference type="GO" id="GO:0005886">
    <property type="term" value="C:plasma membrane"/>
    <property type="evidence" value="ECO:0007669"/>
    <property type="project" value="UniProtKB-SubCell"/>
</dbReference>
<reference evidence="10" key="1">
    <citation type="journal article" date="2013" name="Genome Biol.">
        <title>Draft genome of the mountain pine beetle, Dendroctonus ponderosae Hopkins, a major forest pest.</title>
        <authorList>
            <person name="Keeling C.I."/>
            <person name="Yuen M.M."/>
            <person name="Liao N.Y."/>
            <person name="Docking T.R."/>
            <person name="Chan S.K."/>
            <person name="Taylor G.A."/>
            <person name="Palmquist D.L."/>
            <person name="Jackman S.D."/>
            <person name="Nguyen A."/>
            <person name="Li M."/>
            <person name="Henderson H."/>
            <person name="Janes J.K."/>
            <person name="Zhao Y."/>
            <person name="Pandoh P."/>
            <person name="Moore R."/>
            <person name="Sperling F.A."/>
            <person name="Huber D.P."/>
            <person name="Birol I."/>
            <person name="Jones S.J."/>
            <person name="Bohlmann J."/>
        </authorList>
    </citation>
    <scope>NUCLEOTIDE SEQUENCE</scope>
</reference>
<evidence type="ECO:0000256" key="3">
    <source>
        <dbReference type="ARBA" id="ARBA00022692"/>
    </source>
</evidence>
<comment type="similarity">
    <text evidence="8">Belongs to the insect chemoreceptor superfamily. Gustatory receptor (GR) family.</text>
</comment>
<evidence type="ECO:0000256" key="6">
    <source>
        <dbReference type="ARBA" id="ARBA00023170"/>
    </source>
</evidence>
<keyword evidence="3 8" id="KW-0812">Transmembrane</keyword>
<dbReference type="EnsemblMetazoa" id="XM_019918245.1">
    <property type="protein sequence ID" value="XP_019773804.1"/>
    <property type="gene ID" value="LOC109547032"/>
</dbReference>
<evidence type="ECO:0000256" key="1">
    <source>
        <dbReference type="ARBA" id="ARBA00004651"/>
    </source>
</evidence>
<feature type="transmembrane region" description="Helical" evidence="8">
    <location>
        <begin position="186"/>
        <end position="207"/>
    </location>
</feature>
<comment type="function">
    <text evidence="8">Gustatory receptor which mediates acceptance or avoidance behavior, depending on its substrates.</text>
</comment>
<accession>A0AAR5QKP4</accession>
<evidence type="ECO:0000313" key="9">
    <source>
        <dbReference type="EnsemblMetazoa" id="XP_019773804.1"/>
    </source>
</evidence>
<dbReference type="Pfam" id="PF08395">
    <property type="entry name" value="7tm_7"/>
    <property type="match status" value="1"/>
</dbReference>
<feature type="transmembrane region" description="Helical" evidence="8">
    <location>
        <begin position="39"/>
        <end position="60"/>
    </location>
</feature>
<keyword evidence="2 8" id="KW-1003">Cell membrane</keyword>
<evidence type="ECO:0000256" key="4">
    <source>
        <dbReference type="ARBA" id="ARBA00022989"/>
    </source>
</evidence>
<keyword evidence="5 8" id="KW-0472">Membrane</keyword>
<dbReference type="KEGG" id="dpa:109547032"/>
<proteinExistence type="inferred from homology"/>
<evidence type="ECO:0000313" key="10">
    <source>
        <dbReference type="Proteomes" id="UP000019118"/>
    </source>
</evidence>
<evidence type="ECO:0000256" key="7">
    <source>
        <dbReference type="ARBA" id="ARBA00023224"/>
    </source>
</evidence>
<dbReference type="GO" id="GO:0050909">
    <property type="term" value="P:sensory perception of taste"/>
    <property type="evidence" value="ECO:0007669"/>
    <property type="project" value="InterPro"/>
</dbReference>
<dbReference type="AlphaFoldDB" id="A0AAR5QKP4"/>
<dbReference type="GO" id="GO:0030425">
    <property type="term" value="C:dendrite"/>
    <property type="evidence" value="ECO:0007669"/>
    <property type="project" value="TreeGrafter"/>
</dbReference>
<keyword evidence="10" id="KW-1185">Reference proteome</keyword>
<dbReference type="GO" id="GO:0007635">
    <property type="term" value="P:chemosensory behavior"/>
    <property type="evidence" value="ECO:0007669"/>
    <property type="project" value="TreeGrafter"/>
</dbReference>
<dbReference type="GeneID" id="109547032"/>
<dbReference type="GO" id="GO:0030424">
    <property type="term" value="C:axon"/>
    <property type="evidence" value="ECO:0007669"/>
    <property type="project" value="TreeGrafter"/>
</dbReference>
<dbReference type="GO" id="GO:0008049">
    <property type="term" value="P:male courtship behavior"/>
    <property type="evidence" value="ECO:0007669"/>
    <property type="project" value="TreeGrafter"/>
</dbReference>
<comment type="subcellular location">
    <subcellularLocation>
        <location evidence="1 8">Cell membrane</location>
        <topology evidence="1 8">Multi-pass membrane protein</topology>
    </subcellularLocation>
</comment>
<organism evidence="9 10">
    <name type="scientific">Dendroctonus ponderosae</name>
    <name type="common">Mountain pine beetle</name>
    <dbReference type="NCBI Taxonomy" id="77166"/>
    <lineage>
        <taxon>Eukaryota</taxon>
        <taxon>Metazoa</taxon>
        <taxon>Ecdysozoa</taxon>
        <taxon>Arthropoda</taxon>
        <taxon>Hexapoda</taxon>
        <taxon>Insecta</taxon>
        <taxon>Pterygota</taxon>
        <taxon>Neoptera</taxon>
        <taxon>Endopterygota</taxon>
        <taxon>Coleoptera</taxon>
        <taxon>Polyphaga</taxon>
        <taxon>Cucujiformia</taxon>
        <taxon>Curculionidae</taxon>
        <taxon>Scolytinae</taxon>
        <taxon>Dendroctonus</taxon>
    </lineage>
</organism>
<evidence type="ECO:0000256" key="8">
    <source>
        <dbReference type="RuleBase" id="RU363108"/>
    </source>
</evidence>
<keyword evidence="6 8" id="KW-0675">Receptor</keyword>
<protein>
    <recommendedName>
        <fullName evidence="8">Gustatory receptor</fullName>
    </recommendedName>
</protein>
<dbReference type="PANTHER" id="PTHR21143:SF104">
    <property type="entry name" value="GUSTATORY RECEPTOR 8A-RELATED"/>
    <property type="match status" value="1"/>
</dbReference>
<name>A0AAR5QKP4_DENPD</name>
<sequence length="301" mass="34095">MTNFICIATVQRNVDMFDLTFILRNKLRNAKSSTKFSRWLSILYVLVIIFIPFNIAAIVLQYEAGKVKYPIALSTEYWCFNLTIGLLSCIIHYIKEIFENANSFLTDRILANFYFTGKIINSVIINDMRFITKHHNNICNLLDDFNNAFTPLMAFVLLALNVLILWDFGMIILLRTKLSTEVIHTHVYIFGVAGLIVFGQGAIAAWAGEQLAEEGTRTTKICYQLLNSVPSNMSSETKIHVEKQLRLLLEQSKSHKVSVHAGGFFQVNFGILGSIASTVTTYSIVIVQFLLKTNNNTCKQD</sequence>
<dbReference type="Proteomes" id="UP000019118">
    <property type="component" value="Unassembled WGS sequence"/>
</dbReference>
<comment type="caution">
    <text evidence="8">Lacks conserved residue(s) required for the propagation of feature annotation.</text>
</comment>
<feature type="transmembrane region" description="Helical" evidence="8">
    <location>
        <begin position="269"/>
        <end position="291"/>
    </location>
</feature>
<dbReference type="PANTHER" id="PTHR21143">
    <property type="entry name" value="INVERTEBRATE GUSTATORY RECEPTOR"/>
    <property type="match status" value="1"/>
</dbReference>
<keyword evidence="4 8" id="KW-1133">Transmembrane helix</keyword>
<dbReference type="GO" id="GO:0043025">
    <property type="term" value="C:neuronal cell body"/>
    <property type="evidence" value="ECO:0007669"/>
    <property type="project" value="TreeGrafter"/>
</dbReference>
<feature type="transmembrane region" description="Helical" evidence="8">
    <location>
        <begin position="72"/>
        <end position="94"/>
    </location>
</feature>
<feature type="transmembrane region" description="Helical" evidence="8">
    <location>
        <begin position="152"/>
        <end position="174"/>
    </location>
</feature>